<accession>A0A9P6PMH0</accession>
<proteinExistence type="predicted"/>
<evidence type="ECO:0000313" key="3">
    <source>
        <dbReference type="Proteomes" id="UP000726737"/>
    </source>
</evidence>
<evidence type="ECO:0000313" key="2">
    <source>
        <dbReference type="EMBL" id="KAG0248226.1"/>
    </source>
</evidence>
<reference evidence="2" key="1">
    <citation type="journal article" date="2020" name="Fungal Divers.">
        <title>Resolving the Mortierellaceae phylogeny through synthesis of multi-gene phylogenetics and phylogenomics.</title>
        <authorList>
            <person name="Vandepol N."/>
            <person name="Liber J."/>
            <person name="Desiro A."/>
            <person name="Na H."/>
            <person name="Kennedy M."/>
            <person name="Barry K."/>
            <person name="Grigoriev I.V."/>
            <person name="Miller A.N."/>
            <person name="O'Donnell K."/>
            <person name="Stajich J.E."/>
            <person name="Bonito G."/>
        </authorList>
    </citation>
    <scope>NUCLEOTIDE SEQUENCE</scope>
    <source>
        <strain evidence="2">KOD948</strain>
    </source>
</reference>
<dbReference type="OrthoDB" id="10520533at2759"/>
<comment type="caution">
    <text evidence="2">The sequence shown here is derived from an EMBL/GenBank/DDBJ whole genome shotgun (WGS) entry which is preliminary data.</text>
</comment>
<protein>
    <submittedName>
        <fullName evidence="2">Uncharacterized protein</fullName>
    </submittedName>
</protein>
<organism evidence="2 3">
    <name type="scientific">Mortierella polycephala</name>
    <dbReference type="NCBI Taxonomy" id="41804"/>
    <lineage>
        <taxon>Eukaryota</taxon>
        <taxon>Fungi</taxon>
        <taxon>Fungi incertae sedis</taxon>
        <taxon>Mucoromycota</taxon>
        <taxon>Mortierellomycotina</taxon>
        <taxon>Mortierellomycetes</taxon>
        <taxon>Mortierellales</taxon>
        <taxon>Mortierellaceae</taxon>
        <taxon>Mortierella</taxon>
    </lineage>
</organism>
<dbReference type="AlphaFoldDB" id="A0A9P6PMH0"/>
<dbReference type="EMBL" id="JAAAJA010001061">
    <property type="protein sequence ID" value="KAG0248226.1"/>
    <property type="molecule type" value="Genomic_DNA"/>
</dbReference>
<sequence length="148" mass="15987">MNIHVPTTWMKITIVRTSTRTVGGNLTKKEIFGLWDGHEVEIVVDPTSPSSVPRHAYITSFEVGNEIEVKGALQVAGSSITLIVQQMRNTNVSSSDRGDSSASGSGGTDPRRSSSAIDVKLSCAIRAKFSYKIEVKFSCAIAIKPFID</sequence>
<gene>
    <name evidence="2" type="ORF">BG011_000330</name>
</gene>
<name>A0A9P6PMH0_9FUNG</name>
<keyword evidence="3" id="KW-1185">Reference proteome</keyword>
<feature type="region of interest" description="Disordered" evidence="1">
    <location>
        <begin position="91"/>
        <end position="114"/>
    </location>
</feature>
<dbReference type="Proteomes" id="UP000726737">
    <property type="component" value="Unassembled WGS sequence"/>
</dbReference>
<evidence type="ECO:0000256" key="1">
    <source>
        <dbReference type="SAM" id="MobiDB-lite"/>
    </source>
</evidence>